<evidence type="ECO:0000313" key="2">
    <source>
        <dbReference type="EMBL" id="OMD38439.1"/>
    </source>
</evidence>
<feature type="transmembrane region" description="Helical" evidence="1">
    <location>
        <begin position="72"/>
        <end position="92"/>
    </location>
</feature>
<dbReference type="OrthoDB" id="2884223at2"/>
<keyword evidence="1" id="KW-1133">Transmembrane helix</keyword>
<accession>A0A1R0XTW0</accession>
<gene>
    <name evidence="2" type="ORF">BSK52_19510</name>
</gene>
<dbReference type="EMBL" id="MPTC01000018">
    <property type="protein sequence ID" value="OMD38439.1"/>
    <property type="molecule type" value="Genomic_DNA"/>
</dbReference>
<evidence type="ECO:0000313" key="3">
    <source>
        <dbReference type="Proteomes" id="UP000187439"/>
    </source>
</evidence>
<dbReference type="Proteomes" id="UP000187439">
    <property type="component" value="Unassembled WGS sequence"/>
</dbReference>
<organism evidence="2 3">
    <name type="scientific">Paenibacillus odorifer</name>
    <dbReference type="NCBI Taxonomy" id="189426"/>
    <lineage>
        <taxon>Bacteria</taxon>
        <taxon>Bacillati</taxon>
        <taxon>Bacillota</taxon>
        <taxon>Bacilli</taxon>
        <taxon>Bacillales</taxon>
        <taxon>Paenibacillaceae</taxon>
        <taxon>Paenibacillus</taxon>
    </lineage>
</organism>
<protein>
    <submittedName>
        <fullName evidence="2">Uncharacterized protein</fullName>
    </submittedName>
</protein>
<evidence type="ECO:0000256" key="1">
    <source>
        <dbReference type="SAM" id="Phobius"/>
    </source>
</evidence>
<feature type="transmembrane region" description="Helical" evidence="1">
    <location>
        <begin position="7"/>
        <end position="29"/>
    </location>
</feature>
<dbReference type="AlphaFoldDB" id="A0A1R0XTW0"/>
<feature type="transmembrane region" description="Helical" evidence="1">
    <location>
        <begin position="98"/>
        <end position="114"/>
    </location>
</feature>
<proteinExistence type="predicted"/>
<comment type="caution">
    <text evidence="2">The sequence shown here is derived from an EMBL/GenBank/DDBJ whole genome shotgun (WGS) entry which is preliminary data.</text>
</comment>
<feature type="transmembrane region" description="Helical" evidence="1">
    <location>
        <begin position="41"/>
        <end position="65"/>
    </location>
</feature>
<name>A0A1R0XTW0_9BACL</name>
<dbReference type="RefSeq" id="WP_076120318.1">
    <property type="nucleotide sequence ID" value="NZ_MPTC01000018.1"/>
</dbReference>
<keyword evidence="1" id="KW-0812">Transmembrane</keyword>
<sequence>MNKTNKTMYWVVWIIALIGINCYAFPLAIWSTFAGTEEAKWVWILIAVGIYLLLNLGIIQMYIAIKQDKFRFVWIGLIVAVVQFIAMMILGGEFEGDMPLLLGTLAVFIILIIAQRYDNHTARY</sequence>
<reference evidence="2 3" key="1">
    <citation type="submission" date="2016-10" db="EMBL/GenBank/DDBJ databases">
        <title>Paenibacillus species isolates.</title>
        <authorList>
            <person name="Beno S.M."/>
        </authorList>
    </citation>
    <scope>NUCLEOTIDE SEQUENCE [LARGE SCALE GENOMIC DNA]</scope>
    <source>
        <strain evidence="2 3">FSL H7-0710</strain>
    </source>
</reference>
<keyword evidence="1" id="KW-0472">Membrane</keyword>